<gene>
    <name evidence="2" type="ORF">PMIN01_03178</name>
</gene>
<reference evidence="2" key="1">
    <citation type="journal article" date="2020" name="Mol. Plant Microbe Interact.">
        <title>Genome Sequence of the Biocontrol Agent Coniothyrium minitans strain Conio (IMI 134523).</title>
        <authorList>
            <person name="Patel D."/>
            <person name="Shittu T.A."/>
            <person name="Baroncelli R."/>
            <person name="Muthumeenakshi S."/>
            <person name="Osborne T.H."/>
            <person name="Janganan T.K."/>
            <person name="Sreenivasaprasad S."/>
        </authorList>
    </citation>
    <scope>NUCLEOTIDE SEQUENCE</scope>
    <source>
        <strain evidence="2">Conio</strain>
    </source>
</reference>
<keyword evidence="3" id="KW-1185">Reference proteome</keyword>
<sequence>MPSSFSSDSARKLIQEYYVNKVDTVSQIKTDDAKPTEPTEQLDGLKLDEKKPQRPPPVYARKPEQQNE</sequence>
<evidence type="ECO:0000256" key="1">
    <source>
        <dbReference type="SAM" id="MobiDB-lite"/>
    </source>
</evidence>
<name>A0A9P6GMW0_9PLEO</name>
<organism evidence="2 3">
    <name type="scientific">Paraphaeosphaeria minitans</name>
    <dbReference type="NCBI Taxonomy" id="565426"/>
    <lineage>
        <taxon>Eukaryota</taxon>
        <taxon>Fungi</taxon>
        <taxon>Dikarya</taxon>
        <taxon>Ascomycota</taxon>
        <taxon>Pezizomycotina</taxon>
        <taxon>Dothideomycetes</taxon>
        <taxon>Pleosporomycetidae</taxon>
        <taxon>Pleosporales</taxon>
        <taxon>Massarineae</taxon>
        <taxon>Didymosphaeriaceae</taxon>
        <taxon>Paraphaeosphaeria</taxon>
    </lineage>
</organism>
<feature type="region of interest" description="Disordered" evidence="1">
    <location>
        <begin position="29"/>
        <end position="68"/>
    </location>
</feature>
<proteinExistence type="predicted"/>
<comment type="caution">
    <text evidence="2">The sequence shown here is derived from an EMBL/GenBank/DDBJ whole genome shotgun (WGS) entry which is preliminary data.</text>
</comment>
<accession>A0A9P6GMW0</accession>
<protein>
    <submittedName>
        <fullName evidence="2">Uncharacterized protein</fullName>
    </submittedName>
</protein>
<evidence type="ECO:0000313" key="2">
    <source>
        <dbReference type="EMBL" id="KAF9737895.1"/>
    </source>
</evidence>
<dbReference type="Proteomes" id="UP000756921">
    <property type="component" value="Unassembled WGS sequence"/>
</dbReference>
<feature type="compositionally biased region" description="Basic and acidic residues" evidence="1">
    <location>
        <begin position="29"/>
        <end position="52"/>
    </location>
</feature>
<dbReference type="EMBL" id="WJXW01000003">
    <property type="protein sequence ID" value="KAF9737895.1"/>
    <property type="molecule type" value="Genomic_DNA"/>
</dbReference>
<evidence type="ECO:0000313" key="3">
    <source>
        <dbReference type="Proteomes" id="UP000756921"/>
    </source>
</evidence>
<dbReference type="AlphaFoldDB" id="A0A9P6GMW0"/>